<feature type="chain" id="PRO_5046907574" description="Major fimbrial subunit protein N-terminal domain-containing protein" evidence="2">
    <location>
        <begin position="30"/>
        <end position="628"/>
    </location>
</feature>
<evidence type="ECO:0000256" key="2">
    <source>
        <dbReference type="SAM" id="SignalP"/>
    </source>
</evidence>
<dbReference type="Proteomes" id="UP001465717">
    <property type="component" value="Unassembled WGS sequence"/>
</dbReference>
<feature type="signal peptide" evidence="2">
    <location>
        <begin position="1"/>
        <end position="29"/>
    </location>
</feature>
<keyword evidence="4" id="KW-1185">Reference proteome</keyword>
<dbReference type="PROSITE" id="PS51257">
    <property type="entry name" value="PROKAR_LIPOPROTEIN"/>
    <property type="match status" value="1"/>
</dbReference>
<evidence type="ECO:0000256" key="1">
    <source>
        <dbReference type="SAM" id="MobiDB-lite"/>
    </source>
</evidence>
<proteinExistence type="predicted"/>
<comment type="caution">
    <text evidence="3">The sequence shown here is derived from an EMBL/GenBank/DDBJ whole genome shotgun (WGS) entry which is preliminary data.</text>
</comment>
<keyword evidence="2" id="KW-0732">Signal</keyword>
<name>A0ABV1G1Q5_9BACT</name>
<gene>
    <name evidence="3" type="ORF">AAAT87_13285</name>
</gene>
<sequence>MKRYNSTLIKMTRRLGMAIAALLMLSTMASCSDQDSQAPATGDEAYLNLSFSTASNTTSRASRAGDIGKDDETQANPNTESDIHSIKVWVFKSGTGESAESANPIAYKEDTPTADGNPVNGNYTLNLRFLRKINGEEIKNIDLYILANTESTNANLKGKTLYTITRKDLKELTFTSPFGIKDDGSGSAETTAVPANGLPISRAITNIDVNRFAALTEAEAQNKRITIPLVRAVSKLHFYFARTADANALTENVKVTRIEIDGYTFPTESYVFPDEEDYETADANKAATSNKYGTSYVASPLKLDGVENTGIKAVTDPLAYKRDEKTETAQAYMDRMNKEFKEIGEHNLCYLRETNKPIKGTIYYQLADDDFVRSKEFTIPSSGNAIRNRELVVYGYFLQGGALCLDWQVMPWNVVTSEISWSNVNCQMFAWQTPSKNETEFTPNPQEGDAEGLYCLVNYPRYQDKDHNYLKDAPSGAAFYIKVDGPTGLVWKAHLTNPTEFAFNYGNSTDTTTCVSTGIARKDPYQIKVEAKNAWTNGKSWTDLTPWAKGKGDNPVFTDLYVTVSLDGIHEYEVEINPDYARGRYKKERKFAGTNTRIRIFQLQATKGTPYDDLQEKSGHYTNYLIIK</sequence>
<accession>A0ABV1G1Q5</accession>
<reference evidence="3 4" key="1">
    <citation type="submission" date="2024-04" db="EMBL/GenBank/DDBJ databases">
        <title>Human intestinal bacterial collection.</title>
        <authorList>
            <person name="Pauvert C."/>
            <person name="Hitch T.C.A."/>
            <person name="Clavel T."/>
        </authorList>
    </citation>
    <scope>NUCLEOTIDE SEQUENCE [LARGE SCALE GENOMIC DNA]</scope>
    <source>
        <strain evidence="3 4">CLA-AA-H174</strain>
    </source>
</reference>
<dbReference type="RefSeq" id="WP_349226670.1">
    <property type="nucleotide sequence ID" value="NZ_JBBNFG020000002.1"/>
</dbReference>
<evidence type="ECO:0008006" key="5">
    <source>
        <dbReference type="Google" id="ProtNLM"/>
    </source>
</evidence>
<evidence type="ECO:0000313" key="4">
    <source>
        <dbReference type="Proteomes" id="UP001465717"/>
    </source>
</evidence>
<organism evidence="3 4">
    <name type="scientific">Segatella sinensis</name>
    <dbReference type="NCBI Taxonomy" id="3085167"/>
    <lineage>
        <taxon>Bacteria</taxon>
        <taxon>Pseudomonadati</taxon>
        <taxon>Bacteroidota</taxon>
        <taxon>Bacteroidia</taxon>
        <taxon>Bacteroidales</taxon>
        <taxon>Prevotellaceae</taxon>
        <taxon>Segatella</taxon>
    </lineage>
</organism>
<feature type="region of interest" description="Disordered" evidence="1">
    <location>
        <begin position="58"/>
        <end position="79"/>
    </location>
</feature>
<evidence type="ECO:0000313" key="3">
    <source>
        <dbReference type="EMBL" id="MEQ2509223.1"/>
    </source>
</evidence>
<protein>
    <recommendedName>
        <fullName evidence="5">Major fimbrial subunit protein N-terminal domain-containing protein</fullName>
    </recommendedName>
</protein>
<dbReference type="EMBL" id="JBBNGE010000061">
    <property type="protein sequence ID" value="MEQ2509223.1"/>
    <property type="molecule type" value="Genomic_DNA"/>
</dbReference>